<keyword evidence="2" id="KW-0732">Signal</keyword>
<keyword evidence="4" id="KW-1185">Reference proteome</keyword>
<evidence type="ECO:0000256" key="1">
    <source>
        <dbReference type="SAM" id="Coils"/>
    </source>
</evidence>
<feature type="signal peptide" evidence="2">
    <location>
        <begin position="1"/>
        <end position="21"/>
    </location>
</feature>
<feature type="chain" id="PRO_5046032978" description="Peptidase S74 domain-containing protein" evidence="2">
    <location>
        <begin position="22"/>
        <end position="425"/>
    </location>
</feature>
<accession>A0ABR9XLZ0</accession>
<proteinExistence type="predicted"/>
<protein>
    <recommendedName>
        <fullName evidence="5">Peptidase S74 domain-containing protein</fullName>
    </recommendedName>
</protein>
<dbReference type="RefSeq" id="WP_194107669.1">
    <property type="nucleotide sequence ID" value="NZ_JADFFM010000002.1"/>
</dbReference>
<dbReference type="EMBL" id="JADFFM010000002">
    <property type="protein sequence ID" value="MBE9668255.1"/>
    <property type="molecule type" value="Genomic_DNA"/>
</dbReference>
<sequence>MKKVYFAAIAVISLIPFVSKAQWSTTSPDTHFTYTGNVGIGTASPPRKLTISNNGAEGLEIGPGNLVGDAANAVTSVYYNRNTSSYIDNVQFAGTYWFTIGGRSTPSILINSAGNVGIGTATPVTLLHTVVPSTKTAATGNVVSFLSTNEATAPFGLRTMIYGAAALSDRYITLQTTDYASVDGGNIILQPATGNVGIGTTGPLAKLSVVGGALTTSGAGLSISSALTTGRLTTGQVNSIHNWLDNESLELSSGSSEKTGIAIEGQTSALGSTVRMFTGGNENLRMLANGKVGIGTTTPDELLSVNGTIHSKEVKVNLTGLPDYVFKPEYHLPTLAEVKSYIDKNSHLPEIPSAQEVEKNGLNLGEMNKLLLKKVEELTLYLVEKDKEVKGQQGEIKQQKAVTQNQQSQIDELRKQVETLLKKKP</sequence>
<reference evidence="3 4" key="1">
    <citation type="submission" date="2020-10" db="EMBL/GenBank/DDBJ databases">
        <title>Mucilaginibacter mali sp. nov., isolated from rhizosphere soil of apple orchard.</title>
        <authorList>
            <person name="Lee J.-S."/>
            <person name="Kim H.S."/>
            <person name="Kim J.-S."/>
        </authorList>
    </citation>
    <scope>NUCLEOTIDE SEQUENCE [LARGE SCALE GENOMIC DNA]</scope>
    <source>
        <strain evidence="3 4">KCTC 23157</strain>
    </source>
</reference>
<organism evidence="3 4">
    <name type="scientific">Mucilaginibacter boryungensis</name>
    <dbReference type="NCBI Taxonomy" id="768480"/>
    <lineage>
        <taxon>Bacteria</taxon>
        <taxon>Pseudomonadati</taxon>
        <taxon>Bacteroidota</taxon>
        <taxon>Sphingobacteriia</taxon>
        <taxon>Sphingobacteriales</taxon>
        <taxon>Sphingobacteriaceae</taxon>
        <taxon>Mucilaginibacter</taxon>
    </lineage>
</organism>
<gene>
    <name evidence="3" type="ORF">IRJ18_17930</name>
</gene>
<evidence type="ECO:0000313" key="4">
    <source>
        <dbReference type="Proteomes" id="UP000632774"/>
    </source>
</evidence>
<evidence type="ECO:0008006" key="5">
    <source>
        <dbReference type="Google" id="ProtNLM"/>
    </source>
</evidence>
<feature type="coiled-coil region" evidence="1">
    <location>
        <begin position="396"/>
        <end position="423"/>
    </location>
</feature>
<dbReference type="Proteomes" id="UP000632774">
    <property type="component" value="Unassembled WGS sequence"/>
</dbReference>
<comment type="caution">
    <text evidence="3">The sequence shown here is derived from an EMBL/GenBank/DDBJ whole genome shotgun (WGS) entry which is preliminary data.</text>
</comment>
<evidence type="ECO:0000313" key="3">
    <source>
        <dbReference type="EMBL" id="MBE9668255.1"/>
    </source>
</evidence>
<name>A0ABR9XLZ0_9SPHI</name>
<evidence type="ECO:0000256" key="2">
    <source>
        <dbReference type="SAM" id="SignalP"/>
    </source>
</evidence>
<keyword evidence="1" id="KW-0175">Coiled coil</keyword>